<accession>A0A8J2HUG6</accession>
<dbReference type="InterPro" id="IPR011010">
    <property type="entry name" value="DNA_brk_join_enz"/>
</dbReference>
<keyword evidence="3" id="KW-1185">Reference proteome</keyword>
<proteinExistence type="predicted"/>
<dbReference type="EMBL" id="CAJNRD030001124">
    <property type="protein sequence ID" value="CAG5109257.1"/>
    <property type="molecule type" value="Genomic_DNA"/>
</dbReference>
<keyword evidence="1" id="KW-0812">Transmembrane</keyword>
<sequence length="397" mass="45470">MTDKVSSDESMVEEEVIKDFDAEAKLIIETGISPKKSANRYQMVYESYKKWQTEHRNSLSDLEESNLIVYFTELSKKLKPPTLWSIWSMLKKTLNVKDNVDISKFHNFKCLIKNNSKGNKPKKSYVFTWNEIMNFMNNAPDLVYLVVILVFGICGGLRCDEITELKVQGVEDLNNSIIHAATPSDQFSPQPSTSGDDSVAIIDKNINEKSQREEAECDNFDNFDMNDVDLAKIDELYKSKISDSPATFFTSAKSKKVLTSNNKSHLPTHSSLKSPVKIFSKESENIPPSKRFKPDAQIHGYNQLSDSQSIKTAADKTICNRYESCVFHGNIVVFFFALFLMPAPANLTHSLRSCFQMSRGRHQERNKKKIKFYKVKDYTLLKRFSEITDFKQCTENT</sequence>
<evidence type="ECO:0000256" key="1">
    <source>
        <dbReference type="SAM" id="Phobius"/>
    </source>
</evidence>
<keyword evidence="1" id="KW-1133">Transmembrane helix</keyword>
<keyword evidence="1" id="KW-0472">Membrane</keyword>
<dbReference type="Proteomes" id="UP000786811">
    <property type="component" value="Unassembled WGS sequence"/>
</dbReference>
<reference evidence="2" key="1">
    <citation type="submission" date="2021-04" db="EMBL/GenBank/DDBJ databases">
        <authorList>
            <person name="Chebbi M.A.C M."/>
        </authorList>
    </citation>
    <scope>NUCLEOTIDE SEQUENCE</scope>
</reference>
<protein>
    <submittedName>
        <fullName evidence="2">Uncharacterized protein</fullName>
    </submittedName>
</protein>
<dbReference type="GO" id="GO:0003677">
    <property type="term" value="F:DNA binding"/>
    <property type="evidence" value="ECO:0007669"/>
    <property type="project" value="InterPro"/>
</dbReference>
<feature type="transmembrane region" description="Helical" evidence="1">
    <location>
        <begin position="326"/>
        <end position="347"/>
    </location>
</feature>
<comment type="caution">
    <text evidence="2">The sequence shown here is derived from an EMBL/GenBank/DDBJ whole genome shotgun (WGS) entry which is preliminary data.</text>
</comment>
<dbReference type="OrthoDB" id="7697116at2759"/>
<organism evidence="2 3">
    <name type="scientific">Cotesia congregata</name>
    <name type="common">Parasitoid wasp</name>
    <name type="synonym">Apanteles congregatus</name>
    <dbReference type="NCBI Taxonomy" id="51543"/>
    <lineage>
        <taxon>Eukaryota</taxon>
        <taxon>Metazoa</taxon>
        <taxon>Ecdysozoa</taxon>
        <taxon>Arthropoda</taxon>
        <taxon>Hexapoda</taxon>
        <taxon>Insecta</taxon>
        <taxon>Pterygota</taxon>
        <taxon>Neoptera</taxon>
        <taxon>Endopterygota</taxon>
        <taxon>Hymenoptera</taxon>
        <taxon>Apocrita</taxon>
        <taxon>Ichneumonoidea</taxon>
        <taxon>Braconidae</taxon>
        <taxon>Microgastrinae</taxon>
        <taxon>Cotesia</taxon>
    </lineage>
</organism>
<name>A0A8J2HUG6_COTCN</name>
<evidence type="ECO:0000313" key="3">
    <source>
        <dbReference type="Proteomes" id="UP000786811"/>
    </source>
</evidence>
<gene>
    <name evidence="2" type="ORF">HICCMSTLAB_LOCUS13893</name>
</gene>
<dbReference type="AlphaFoldDB" id="A0A8J2HUG6"/>
<dbReference type="SUPFAM" id="SSF56349">
    <property type="entry name" value="DNA breaking-rejoining enzymes"/>
    <property type="match status" value="1"/>
</dbReference>
<evidence type="ECO:0000313" key="2">
    <source>
        <dbReference type="EMBL" id="CAG5109257.1"/>
    </source>
</evidence>